<evidence type="ECO:0000256" key="1">
    <source>
        <dbReference type="SAM" id="Phobius"/>
    </source>
</evidence>
<evidence type="ECO:0000313" key="3">
    <source>
        <dbReference type="Proteomes" id="UP000009131"/>
    </source>
</evidence>
<dbReference type="InParanoid" id="G7DS39"/>
<evidence type="ECO:0000313" key="2">
    <source>
        <dbReference type="EMBL" id="GAA93399.1"/>
    </source>
</evidence>
<evidence type="ECO:0008006" key="4">
    <source>
        <dbReference type="Google" id="ProtNLM"/>
    </source>
</evidence>
<accession>G7DS39</accession>
<keyword evidence="3" id="KW-1185">Reference proteome</keyword>
<dbReference type="OrthoDB" id="3269357at2759"/>
<keyword evidence="1" id="KW-1133">Transmembrane helix</keyword>
<organism evidence="2 3">
    <name type="scientific">Mixia osmundae (strain CBS 9802 / IAM 14324 / JCM 22182 / KY 12970)</name>
    <dbReference type="NCBI Taxonomy" id="764103"/>
    <lineage>
        <taxon>Eukaryota</taxon>
        <taxon>Fungi</taxon>
        <taxon>Dikarya</taxon>
        <taxon>Basidiomycota</taxon>
        <taxon>Pucciniomycotina</taxon>
        <taxon>Mixiomycetes</taxon>
        <taxon>Mixiales</taxon>
        <taxon>Mixiaceae</taxon>
        <taxon>Mixia</taxon>
    </lineage>
</organism>
<feature type="transmembrane region" description="Helical" evidence="1">
    <location>
        <begin position="36"/>
        <end position="57"/>
    </location>
</feature>
<feature type="transmembrane region" description="Helical" evidence="1">
    <location>
        <begin position="103"/>
        <end position="122"/>
    </location>
</feature>
<protein>
    <recommendedName>
        <fullName evidence="4">MARVEL domain-containing protein</fullName>
    </recommendedName>
</protein>
<sequence>MRLLIARLWVRVPHSVEYQFFCAVIMRAFHSSVLRFVLHASVWLFSTTLFMLSWLLVSTTHDNKAIFVHASAELMTVSGMSVVALPILVGLSFKTSIEWPSRIWFELGWMSIFFLLFLAGSVNLNRDYPNLGNCSQYEICKLIQGTLAFAYINTILLFLSTSRLLLLSLGAWRRGRKDIWTAHVDEAFDESLTWGGPSAYSKHLRQRQKIYEEVETKKGDI</sequence>
<comment type="caution">
    <text evidence="2">The sequence shown here is derived from an EMBL/GenBank/DDBJ whole genome shotgun (WGS) entry which is preliminary data.</text>
</comment>
<reference evidence="2 3" key="1">
    <citation type="journal article" date="2011" name="J. Gen. Appl. Microbiol.">
        <title>Draft genome sequencing of the enigmatic basidiomycete Mixia osmundae.</title>
        <authorList>
            <person name="Nishida H."/>
            <person name="Nagatsuka Y."/>
            <person name="Sugiyama J."/>
        </authorList>
    </citation>
    <scope>NUCLEOTIDE SEQUENCE [LARGE SCALE GENOMIC DNA]</scope>
    <source>
        <strain evidence="3">CBS 9802 / IAM 14324 / JCM 22182 / KY 12970</strain>
    </source>
</reference>
<name>G7DS39_MIXOS</name>
<proteinExistence type="predicted"/>
<dbReference type="Proteomes" id="UP000009131">
    <property type="component" value="Unassembled WGS sequence"/>
</dbReference>
<dbReference type="EMBL" id="BABT02000004">
    <property type="protein sequence ID" value="GAA93399.1"/>
    <property type="molecule type" value="Genomic_DNA"/>
</dbReference>
<keyword evidence="1" id="KW-0812">Transmembrane</keyword>
<reference evidence="2 3" key="2">
    <citation type="journal article" date="2012" name="Open Biol.">
        <title>Characteristics of nucleosomes and linker DNA regions on the genome of the basidiomycete Mixia osmundae revealed by mono- and dinucleosome mapping.</title>
        <authorList>
            <person name="Nishida H."/>
            <person name="Kondo S."/>
            <person name="Matsumoto T."/>
            <person name="Suzuki Y."/>
            <person name="Yoshikawa H."/>
            <person name="Taylor T.D."/>
            <person name="Sugiyama J."/>
        </authorList>
    </citation>
    <scope>NUCLEOTIDE SEQUENCE [LARGE SCALE GENOMIC DNA]</scope>
    <source>
        <strain evidence="3">CBS 9802 / IAM 14324 / JCM 22182 / KY 12970</strain>
    </source>
</reference>
<dbReference type="AlphaFoldDB" id="G7DS39"/>
<feature type="transmembrane region" description="Helical" evidence="1">
    <location>
        <begin position="69"/>
        <end position="91"/>
    </location>
</feature>
<dbReference type="RefSeq" id="XP_014566131.1">
    <property type="nucleotide sequence ID" value="XM_014710645.1"/>
</dbReference>
<keyword evidence="1" id="KW-0472">Membrane</keyword>
<gene>
    <name evidence="2" type="primary">Mo00040</name>
    <name evidence="2" type="ORF">E5Q_00040</name>
</gene>
<feature type="transmembrane region" description="Helical" evidence="1">
    <location>
        <begin position="142"/>
        <end position="166"/>
    </location>
</feature>
<dbReference type="HOGENOM" id="CLU_1250941_0_0_1"/>